<evidence type="ECO:0000256" key="1">
    <source>
        <dbReference type="SAM" id="Phobius"/>
    </source>
</evidence>
<keyword evidence="1" id="KW-1133">Transmembrane helix</keyword>
<dbReference type="Pfam" id="PF24035">
    <property type="entry name" value="DUF7344"/>
    <property type="match status" value="1"/>
</dbReference>
<dbReference type="Proteomes" id="UP000011657">
    <property type="component" value="Unassembled WGS sequence"/>
</dbReference>
<organism evidence="3 4">
    <name type="scientific">Haloterrigena salina JCM 13891</name>
    <dbReference type="NCBI Taxonomy" id="1227488"/>
    <lineage>
        <taxon>Archaea</taxon>
        <taxon>Methanobacteriati</taxon>
        <taxon>Methanobacteriota</taxon>
        <taxon>Stenosarchaea group</taxon>
        <taxon>Halobacteria</taxon>
        <taxon>Halobacteriales</taxon>
        <taxon>Natrialbaceae</taxon>
        <taxon>Haloterrigena</taxon>
    </lineage>
</organism>
<accession>M0C474</accession>
<proteinExistence type="predicted"/>
<evidence type="ECO:0000259" key="2">
    <source>
        <dbReference type="Pfam" id="PF24035"/>
    </source>
</evidence>
<keyword evidence="1" id="KW-0812">Transmembrane</keyword>
<reference evidence="3 4" key="1">
    <citation type="journal article" date="2014" name="PLoS Genet.">
        <title>Phylogenetically driven sequencing of extremely halophilic archaea reveals strategies for static and dynamic osmo-response.</title>
        <authorList>
            <person name="Becker E.A."/>
            <person name="Seitzer P.M."/>
            <person name="Tritt A."/>
            <person name="Larsen D."/>
            <person name="Krusor M."/>
            <person name="Yao A.I."/>
            <person name="Wu D."/>
            <person name="Madern D."/>
            <person name="Eisen J.A."/>
            <person name="Darling A.E."/>
            <person name="Facciotti M.T."/>
        </authorList>
    </citation>
    <scope>NUCLEOTIDE SEQUENCE [LARGE SCALE GENOMIC DNA]</scope>
    <source>
        <strain evidence="3 4">JCM 13891</strain>
    </source>
</reference>
<dbReference type="InterPro" id="IPR036388">
    <property type="entry name" value="WH-like_DNA-bd_sf"/>
</dbReference>
<gene>
    <name evidence="3" type="ORF">C477_12747</name>
</gene>
<feature type="transmembrane region" description="Helical" evidence="1">
    <location>
        <begin position="117"/>
        <end position="135"/>
    </location>
</feature>
<evidence type="ECO:0000313" key="4">
    <source>
        <dbReference type="Proteomes" id="UP000011657"/>
    </source>
</evidence>
<comment type="caution">
    <text evidence="3">The sequence shown here is derived from an EMBL/GenBank/DDBJ whole genome shotgun (WGS) entry which is preliminary data.</text>
</comment>
<sequence>MPDDSSENEFFQVLQNQRRRTVLESLMNKEDGKMTVGELAEKVAVEENNLSSPNKLSTDQRKRVYVALYQTHLVRLEEVGLVRYDKDRGIVELTAEQNKSISLSKIPRLLNLDPSKYYMVVSIFMLSVLLAIEVGLLNLNLFILAASYALIVVLITIGKEVQEKY</sequence>
<keyword evidence="1" id="KW-0472">Membrane</keyword>
<name>M0C474_9EURY</name>
<keyword evidence="4" id="KW-1185">Reference proteome</keyword>
<dbReference type="EMBL" id="AOIS01000037">
    <property type="protein sequence ID" value="ELZ18076.1"/>
    <property type="molecule type" value="Genomic_DNA"/>
</dbReference>
<dbReference type="Gene3D" id="1.10.10.10">
    <property type="entry name" value="Winged helix-like DNA-binding domain superfamily/Winged helix DNA-binding domain"/>
    <property type="match status" value="1"/>
</dbReference>
<feature type="domain" description="DUF7344" evidence="2">
    <location>
        <begin position="11"/>
        <end position="92"/>
    </location>
</feature>
<evidence type="ECO:0000313" key="3">
    <source>
        <dbReference type="EMBL" id="ELZ18076.1"/>
    </source>
</evidence>
<dbReference type="InterPro" id="IPR055768">
    <property type="entry name" value="DUF7344"/>
</dbReference>
<feature type="transmembrane region" description="Helical" evidence="1">
    <location>
        <begin position="141"/>
        <end position="158"/>
    </location>
</feature>
<protein>
    <recommendedName>
        <fullName evidence="2">DUF7344 domain-containing protein</fullName>
    </recommendedName>
</protein>
<dbReference type="AlphaFoldDB" id="M0C474"/>
<dbReference type="eggNOG" id="arCOG03828">
    <property type="taxonomic scope" value="Archaea"/>
</dbReference>